<evidence type="ECO:0000259" key="3">
    <source>
        <dbReference type="Pfam" id="PF13472"/>
    </source>
</evidence>
<dbReference type="RefSeq" id="WP_319833963.1">
    <property type="nucleotide sequence ID" value="NZ_CP138858.1"/>
</dbReference>
<evidence type="ECO:0000313" key="5">
    <source>
        <dbReference type="Proteomes" id="UP001324993"/>
    </source>
</evidence>
<dbReference type="SUPFAM" id="SSF52266">
    <property type="entry name" value="SGNH hydrolase"/>
    <property type="match status" value="1"/>
</dbReference>
<dbReference type="Gene3D" id="3.40.50.1110">
    <property type="entry name" value="SGNH hydrolase"/>
    <property type="match status" value="1"/>
</dbReference>
<gene>
    <name evidence="4" type="ORF">SH580_05250</name>
</gene>
<dbReference type="PANTHER" id="PTHR43695">
    <property type="entry name" value="PUTATIVE (AFU_ORTHOLOGUE AFUA_2G17250)-RELATED"/>
    <property type="match status" value="1"/>
</dbReference>
<reference evidence="4 5" key="1">
    <citation type="submission" date="2023-11" db="EMBL/GenBank/DDBJ databases">
        <title>Coraliomargarita sp. nov., isolated from marine algae.</title>
        <authorList>
            <person name="Lee J.K."/>
            <person name="Baek J.H."/>
            <person name="Kim J.M."/>
            <person name="Choi D.G."/>
            <person name="Jeon C.O."/>
        </authorList>
    </citation>
    <scope>NUCLEOTIDE SEQUENCE [LARGE SCALE GENOMIC DNA]</scope>
    <source>
        <strain evidence="4 5">J2-16</strain>
    </source>
</reference>
<keyword evidence="2" id="KW-0378">Hydrolase</keyword>
<dbReference type="InterPro" id="IPR036514">
    <property type="entry name" value="SGNH_hydro_sf"/>
</dbReference>
<proteinExistence type="inferred from homology"/>
<dbReference type="CDD" id="cd01821">
    <property type="entry name" value="Rhamnogalacturan_acetylesterase_like"/>
    <property type="match status" value="1"/>
</dbReference>
<protein>
    <submittedName>
        <fullName evidence="4">Rhamnogalacturonan acetylesterase</fullName>
    </submittedName>
</protein>
<dbReference type="EMBL" id="CP138858">
    <property type="protein sequence ID" value="WPJ97112.1"/>
    <property type="molecule type" value="Genomic_DNA"/>
</dbReference>
<feature type="domain" description="SGNH hydrolase-type esterase" evidence="3">
    <location>
        <begin position="44"/>
        <end position="231"/>
    </location>
</feature>
<evidence type="ECO:0000313" key="4">
    <source>
        <dbReference type="EMBL" id="WPJ97112.1"/>
    </source>
</evidence>
<dbReference type="InterPro" id="IPR013830">
    <property type="entry name" value="SGNH_hydro"/>
</dbReference>
<name>A0ABZ0RLY9_9BACT</name>
<organism evidence="4 5">
    <name type="scientific">Coraliomargarita algicola</name>
    <dbReference type="NCBI Taxonomy" id="3092156"/>
    <lineage>
        <taxon>Bacteria</taxon>
        <taxon>Pseudomonadati</taxon>
        <taxon>Verrucomicrobiota</taxon>
        <taxon>Opitutia</taxon>
        <taxon>Puniceicoccales</taxon>
        <taxon>Coraliomargaritaceae</taxon>
        <taxon>Coraliomargarita</taxon>
    </lineage>
</organism>
<dbReference type="PANTHER" id="PTHR43695:SF1">
    <property type="entry name" value="RHAMNOGALACTURONAN ACETYLESTERASE"/>
    <property type="match status" value="1"/>
</dbReference>
<dbReference type="Pfam" id="PF13472">
    <property type="entry name" value="Lipase_GDSL_2"/>
    <property type="match status" value="1"/>
</dbReference>
<sequence>MMTSLLHRMTGSWFLLLMGSLLCGALHVGCAKSLSTNAPIKIALIGDSTVCEYPAEATLRGWGQMLPKFLPANVEIFNAARGGLSTKTYPEWLWARVLKSNADYLLIQFGHNDSHAKGRPESTDAATDYRDNLIRFIREARAAGIEPILVTPVRRRLFKDGALTSELSPYRDGMYAVAEAEAVKLIDLHELSGQLYTDLGEAGSETFTPNFVDHADRPGSMDRTHFTESGATAMAALVAKELKALDVM</sequence>
<comment type="similarity">
    <text evidence="1">Belongs to the 'GDSL' lipolytic enzyme family.</text>
</comment>
<dbReference type="InterPro" id="IPR037459">
    <property type="entry name" value="RhgT-like"/>
</dbReference>
<accession>A0ABZ0RLY9</accession>
<dbReference type="Proteomes" id="UP001324993">
    <property type="component" value="Chromosome"/>
</dbReference>
<evidence type="ECO:0000256" key="2">
    <source>
        <dbReference type="ARBA" id="ARBA00022801"/>
    </source>
</evidence>
<evidence type="ECO:0000256" key="1">
    <source>
        <dbReference type="ARBA" id="ARBA00008668"/>
    </source>
</evidence>
<keyword evidence="5" id="KW-1185">Reference proteome</keyword>